<sequence>MHVLINHVPDALRLHGNIAHFSQQGLEKLNDNVTAWFFRSSSHIKTEAFRQVMQKQNRIHHLAISCQRENVTVLCSLCKHSGHNKRTCPVNLTGLER</sequence>
<dbReference type="OrthoDB" id="5982080at2759"/>
<reference evidence="1" key="1">
    <citation type="submission" date="2021-10" db="EMBL/GenBank/DDBJ databases">
        <title>Tropical sea cucumber genome reveals ecological adaptation and Cuvierian tubules defense mechanism.</title>
        <authorList>
            <person name="Chen T."/>
        </authorList>
    </citation>
    <scope>NUCLEOTIDE SEQUENCE</scope>
    <source>
        <strain evidence="1">Nanhai2018</strain>
        <tissue evidence="1">Muscle</tissue>
    </source>
</reference>
<accession>A0A9Q0YC17</accession>
<keyword evidence="2" id="KW-1185">Reference proteome</keyword>
<dbReference type="EMBL" id="JAIZAY010000217">
    <property type="protein sequence ID" value="KAJ8018714.1"/>
    <property type="molecule type" value="Genomic_DNA"/>
</dbReference>
<gene>
    <name evidence="1" type="ORF">HOLleu_43149</name>
</gene>
<dbReference type="Proteomes" id="UP001152320">
    <property type="component" value="Unassembled WGS sequence"/>
</dbReference>
<evidence type="ECO:0000313" key="1">
    <source>
        <dbReference type="EMBL" id="KAJ8018714.1"/>
    </source>
</evidence>
<name>A0A9Q0YC17_HOLLE</name>
<dbReference type="AlphaFoldDB" id="A0A9Q0YC17"/>
<comment type="caution">
    <text evidence="1">The sequence shown here is derived from an EMBL/GenBank/DDBJ whole genome shotgun (WGS) entry which is preliminary data.</text>
</comment>
<organism evidence="1 2">
    <name type="scientific">Holothuria leucospilota</name>
    <name type="common">Black long sea cucumber</name>
    <name type="synonym">Mertensiothuria leucospilota</name>
    <dbReference type="NCBI Taxonomy" id="206669"/>
    <lineage>
        <taxon>Eukaryota</taxon>
        <taxon>Metazoa</taxon>
        <taxon>Echinodermata</taxon>
        <taxon>Eleutherozoa</taxon>
        <taxon>Echinozoa</taxon>
        <taxon>Holothuroidea</taxon>
        <taxon>Aspidochirotacea</taxon>
        <taxon>Aspidochirotida</taxon>
        <taxon>Holothuriidae</taxon>
        <taxon>Holothuria</taxon>
    </lineage>
</organism>
<protein>
    <submittedName>
        <fullName evidence="1">Uncharacterized protein</fullName>
    </submittedName>
</protein>
<proteinExistence type="predicted"/>
<evidence type="ECO:0000313" key="2">
    <source>
        <dbReference type="Proteomes" id="UP001152320"/>
    </source>
</evidence>